<organism evidence="6 7">
    <name type="scientific">Colletotrichum incanum</name>
    <name type="common">Soybean anthracnose fungus</name>
    <dbReference type="NCBI Taxonomy" id="1573173"/>
    <lineage>
        <taxon>Eukaryota</taxon>
        <taxon>Fungi</taxon>
        <taxon>Dikarya</taxon>
        <taxon>Ascomycota</taxon>
        <taxon>Pezizomycotina</taxon>
        <taxon>Sordariomycetes</taxon>
        <taxon>Hypocreomycetidae</taxon>
        <taxon>Glomerellales</taxon>
        <taxon>Glomerellaceae</taxon>
        <taxon>Colletotrichum</taxon>
        <taxon>Colletotrichum spaethianum species complex</taxon>
    </lineage>
</organism>
<dbReference type="GO" id="GO:0005737">
    <property type="term" value="C:cytoplasm"/>
    <property type="evidence" value="ECO:0007669"/>
    <property type="project" value="TreeGrafter"/>
</dbReference>
<dbReference type="SUPFAM" id="SSF56801">
    <property type="entry name" value="Acetyl-CoA synthetase-like"/>
    <property type="match status" value="1"/>
</dbReference>
<name>A0A161W6S0_COLIC</name>
<dbReference type="GO" id="GO:0016874">
    <property type="term" value="F:ligase activity"/>
    <property type="evidence" value="ECO:0007669"/>
    <property type="project" value="UniProtKB-KW"/>
</dbReference>
<dbReference type="Gene3D" id="3.30.559.30">
    <property type="entry name" value="Nonribosomal peptide synthetase, condensation domain"/>
    <property type="match status" value="1"/>
</dbReference>
<dbReference type="Gene3D" id="3.30.300.30">
    <property type="match status" value="1"/>
</dbReference>
<evidence type="ECO:0000259" key="4">
    <source>
        <dbReference type="Pfam" id="PF00550"/>
    </source>
</evidence>
<dbReference type="PANTHER" id="PTHR45527">
    <property type="entry name" value="NONRIBOSOMAL PEPTIDE SYNTHETASE"/>
    <property type="match status" value="1"/>
</dbReference>
<dbReference type="Gene3D" id="2.30.38.10">
    <property type="entry name" value="Luciferase, Domain 3"/>
    <property type="match status" value="1"/>
</dbReference>
<dbReference type="SUPFAM" id="SSF52777">
    <property type="entry name" value="CoA-dependent acyltransferases"/>
    <property type="match status" value="2"/>
</dbReference>
<dbReference type="PROSITE" id="PS00012">
    <property type="entry name" value="PHOSPHOPANTETHEINE"/>
    <property type="match status" value="1"/>
</dbReference>
<dbReference type="SUPFAM" id="SSF47336">
    <property type="entry name" value="ACP-like"/>
    <property type="match status" value="1"/>
</dbReference>
<reference evidence="6 7" key="1">
    <citation type="submission" date="2015-06" db="EMBL/GenBank/DDBJ databases">
        <title>Survival trade-offs in plant roots during colonization by closely related pathogenic and mutualistic fungi.</title>
        <authorList>
            <person name="Hacquard S."/>
            <person name="Kracher B."/>
            <person name="Hiruma K."/>
            <person name="Weinman A."/>
            <person name="Muench P."/>
            <person name="Garrido Oter R."/>
            <person name="Ver Loren van Themaat E."/>
            <person name="Dallerey J.-F."/>
            <person name="Damm U."/>
            <person name="Henrissat B."/>
            <person name="Lespinet O."/>
            <person name="Thon M."/>
            <person name="Kemen E."/>
            <person name="McHardy A.C."/>
            <person name="Schulze-Lefert P."/>
            <person name="O'Connell R.J."/>
        </authorList>
    </citation>
    <scope>NUCLEOTIDE SEQUENCE [LARGE SCALE GENOMIC DNA]</scope>
    <source>
        <strain evidence="6 7">MAFF 238704</strain>
    </source>
</reference>
<feature type="domain" description="Condensation" evidence="5">
    <location>
        <begin position="349"/>
        <end position="645"/>
    </location>
</feature>
<evidence type="ECO:0000259" key="5">
    <source>
        <dbReference type="Pfam" id="PF00668"/>
    </source>
</evidence>
<dbReference type="InterPro" id="IPR009081">
    <property type="entry name" value="PP-bd_ACP"/>
</dbReference>
<dbReference type="InterPro" id="IPR023213">
    <property type="entry name" value="CAT-like_dom_sf"/>
</dbReference>
<keyword evidence="2" id="KW-0597">Phosphoprotein</keyword>
<dbReference type="PANTHER" id="PTHR45527:SF1">
    <property type="entry name" value="FATTY ACID SYNTHASE"/>
    <property type="match status" value="1"/>
</dbReference>
<dbReference type="EMBL" id="LFIW01001287">
    <property type="protein sequence ID" value="KZL82815.1"/>
    <property type="molecule type" value="Genomic_DNA"/>
</dbReference>
<dbReference type="GO" id="GO:0043041">
    <property type="term" value="P:amino acid activation for nonribosomal peptide biosynthetic process"/>
    <property type="evidence" value="ECO:0007669"/>
    <property type="project" value="TreeGrafter"/>
</dbReference>
<keyword evidence="7" id="KW-1185">Reference proteome</keyword>
<evidence type="ECO:0000313" key="7">
    <source>
        <dbReference type="Proteomes" id="UP000076584"/>
    </source>
</evidence>
<dbReference type="Proteomes" id="UP000076584">
    <property type="component" value="Unassembled WGS sequence"/>
</dbReference>
<dbReference type="InterPro" id="IPR045851">
    <property type="entry name" value="AMP-bd_C_sf"/>
</dbReference>
<dbReference type="InterPro" id="IPR006162">
    <property type="entry name" value="Ppantetheine_attach_site"/>
</dbReference>
<dbReference type="FunFam" id="3.30.300.30:FF:000015">
    <property type="entry name" value="Nonribosomal peptide synthase SidD"/>
    <property type="match status" value="1"/>
</dbReference>
<keyword evidence="3" id="KW-0436">Ligase</keyword>
<dbReference type="STRING" id="1573173.A0A161W6S0"/>
<evidence type="ECO:0000313" key="6">
    <source>
        <dbReference type="EMBL" id="KZL82815.1"/>
    </source>
</evidence>
<evidence type="ECO:0000256" key="2">
    <source>
        <dbReference type="ARBA" id="ARBA00022553"/>
    </source>
</evidence>
<keyword evidence="1" id="KW-0596">Phosphopantetheine</keyword>
<feature type="domain" description="Carrier" evidence="4">
    <location>
        <begin position="230"/>
        <end position="285"/>
    </location>
</feature>
<evidence type="ECO:0000256" key="1">
    <source>
        <dbReference type="ARBA" id="ARBA00022450"/>
    </source>
</evidence>
<evidence type="ECO:0000256" key="3">
    <source>
        <dbReference type="ARBA" id="ARBA00022598"/>
    </source>
</evidence>
<dbReference type="CDD" id="cd19545">
    <property type="entry name" value="FUM14_C_NRPS-like"/>
    <property type="match status" value="1"/>
</dbReference>
<dbReference type="InterPro" id="IPR001242">
    <property type="entry name" value="Condensation_dom"/>
</dbReference>
<comment type="caution">
    <text evidence="6">The sequence shown here is derived from an EMBL/GenBank/DDBJ whole genome shotgun (WGS) entry which is preliminary data.</text>
</comment>
<gene>
    <name evidence="6" type="ORF">CI238_11930</name>
</gene>
<proteinExistence type="predicted"/>
<dbReference type="Gene3D" id="1.10.1200.10">
    <property type="entry name" value="ACP-like"/>
    <property type="match status" value="1"/>
</dbReference>
<dbReference type="Gene3D" id="3.30.559.10">
    <property type="entry name" value="Chloramphenicol acetyltransferase-like domain"/>
    <property type="match status" value="1"/>
</dbReference>
<dbReference type="Pfam" id="PF00550">
    <property type="entry name" value="PP-binding"/>
    <property type="match status" value="1"/>
</dbReference>
<sequence length="738" mass="79936">MSRADDPINIGVGVGCTLHITAAEDPNRLLPVGTIGELLIKGPILARSYIRNEAKTEQSFIGDLAWSIPADGRGGGSPTRRFYRTGDLARYNEDGTIQVLGRKDTQVKLNGQRIELGEIEHHLRSVIPTCHEVAVEVLTPKTASGAAAAATPVLAAFLLLGAVASSDSGISEPTSVEILPEWPDGAGDRLRELLPSYMIPAVCIKVQEMPMMVSGKLDRKALRPRRVTAETTLDIDAHLIKLKSSFFRLGGDSVAAMRLVANARDAAVKLMVQRVFQHPTLREQASVMEFSHQGVGPSGWKTVDKFSLLGGVDRGLALRHNSVSQLPALNAALKAIQNHDPYTGRDSISDIYPCSALQGGVMALSARTPGSYVAQMAYRLPPDVETARFKSAWDAVAQEHNILRTRIFQAESDSNLWQAVVDEPIPCSEANDGTLASYLDQDKQVPMTLGSRLVRFAIVSSSSARWFAWTVHHAMFDDVSQRLLLRAVERAYHGLSPSPHLAFNVFIQHAVDGAADTAAAAEFWRQQLQSPSPPSFPLLPDPDYLPSADQTISRSAEVQFLRGDTDVTPSTLLRAAWAILLAQYSDSHDVVFGCTVNGRGVALDGVETVSGPTFASVPLCVPVDRDARIADFLQHLQQKYVDMMPLVCSASPGGARGARRGTVMSHRAWSTGTQKLGHFGGMTQLKPLRTLQFAGLSFYFCLFKITQTLSLGGCVCVLPEAERTAEGAVRGINRFSAN</sequence>
<dbReference type="GO" id="GO:0044550">
    <property type="term" value="P:secondary metabolite biosynthetic process"/>
    <property type="evidence" value="ECO:0007669"/>
    <property type="project" value="TreeGrafter"/>
</dbReference>
<dbReference type="GO" id="GO:0031177">
    <property type="term" value="F:phosphopantetheine binding"/>
    <property type="evidence" value="ECO:0007669"/>
    <property type="project" value="TreeGrafter"/>
</dbReference>
<dbReference type="Pfam" id="PF00668">
    <property type="entry name" value="Condensation"/>
    <property type="match status" value="1"/>
</dbReference>
<accession>A0A161W6S0</accession>
<protein>
    <submittedName>
        <fullName evidence="6">Nonribosomal peptide synthase protein</fullName>
    </submittedName>
</protein>
<dbReference type="InterPro" id="IPR036736">
    <property type="entry name" value="ACP-like_sf"/>
</dbReference>
<dbReference type="AlphaFoldDB" id="A0A161W6S0"/>